<dbReference type="InterPro" id="IPR050204">
    <property type="entry name" value="AraC_XylS_family_regulators"/>
</dbReference>
<dbReference type="AlphaFoldDB" id="A0A6A8AH98"/>
<dbReference type="PROSITE" id="PS01124">
    <property type="entry name" value="HTH_ARAC_FAMILY_2"/>
    <property type="match status" value="1"/>
</dbReference>
<sequence length="308" mass="33684">MQDPLSAVLNLMEAKAAFAGGLSASGPWSVRFAAPDRIKFFALSKGECLFAVEGIETPFHLKAGDVVVYAARRAFTLATDLALPPEESSTLFRGRTNIVEIGGGGEFMLFGCHIDLRPSGFELLADRLPPVIHMRHDDGGTQRLQWMIAEMVRETGAAAPGMDTACSGLAQLMFLHVLREFLPKAGALDLGWLRAICDPRLAPAITLMHAEPQRNWHLPELASAAAMSRTAFADHFKAVSGMAPLAYLTRWRMRLAEKSLRDSNPSIATLSRQLGYTSEAAFSTAFKRVIGMSPRQYRIGKRKLETAP</sequence>
<evidence type="ECO:0000313" key="6">
    <source>
        <dbReference type="Proteomes" id="UP000435138"/>
    </source>
</evidence>
<keyword evidence="3" id="KW-0804">Transcription</keyword>
<protein>
    <submittedName>
        <fullName evidence="5">Helix-turn-helix domain-containing protein</fullName>
    </submittedName>
</protein>
<dbReference type="InterPro" id="IPR009057">
    <property type="entry name" value="Homeodomain-like_sf"/>
</dbReference>
<dbReference type="PROSITE" id="PS00041">
    <property type="entry name" value="HTH_ARAC_FAMILY_1"/>
    <property type="match status" value="1"/>
</dbReference>
<gene>
    <name evidence="5" type="ORF">GAO09_29385</name>
</gene>
<evidence type="ECO:0000259" key="4">
    <source>
        <dbReference type="PROSITE" id="PS01124"/>
    </source>
</evidence>
<dbReference type="Pfam" id="PF12852">
    <property type="entry name" value="Cupin_6"/>
    <property type="match status" value="1"/>
</dbReference>
<dbReference type="Gene3D" id="1.10.10.60">
    <property type="entry name" value="Homeodomain-like"/>
    <property type="match status" value="2"/>
</dbReference>
<feature type="domain" description="HTH araC/xylS-type" evidence="4">
    <location>
        <begin position="202"/>
        <end position="300"/>
    </location>
</feature>
<keyword evidence="2" id="KW-0238">DNA-binding</keyword>
<dbReference type="Pfam" id="PF12833">
    <property type="entry name" value="HTH_18"/>
    <property type="match status" value="1"/>
</dbReference>
<dbReference type="InterPro" id="IPR020449">
    <property type="entry name" value="Tscrpt_reg_AraC-type_HTH"/>
</dbReference>
<dbReference type="InterPro" id="IPR018060">
    <property type="entry name" value="HTH_AraC"/>
</dbReference>
<proteinExistence type="predicted"/>
<dbReference type="SMART" id="SM00342">
    <property type="entry name" value="HTH_ARAC"/>
    <property type="match status" value="1"/>
</dbReference>
<dbReference type="GO" id="GO:0043565">
    <property type="term" value="F:sequence-specific DNA binding"/>
    <property type="evidence" value="ECO:0007669"/>
    <property type="project" value="InterPro"/>
</dbReference>
<name>A0A6A8AH98_9HYPH</name>
<keyword evidence="1" id="KW-0805">Transcription regulation</keyword>
<dbReference type="InterPro" id="IPR032783">
    <property type="entry name" value="AraC_lig"/>
</dbReference>
<dbReference type="PANTHER" id="PTHR46796:SF7">
    <property type="entry name" value="ARAC FAMILY TRANSCRIPTIONAL REGULATOR"/>
    <property type="match status" value="1"/>
</dbReference>
<evidence type="ECO:0000256" key="3">
    <source>
        <dbReference type="ARBA" id="ARBA00023163"/>
    </source>
</evidence>
<evidence type="ECO:0000313" key="5">
    <source>
        <dbReference type="EMBL" id="MQY50149.1"/>
    </source>
</evidence>
<reference evidence="5 6" key="1">
    <citation type="submission" date="2019-11" db="EMBL/GenBank/DDBJ databases">
        <title>Genome analysis of Rhizobacterium cereale a novel genus and species isolated from maize roots in North Spain.</title>
        <authorList>
            <person name="Menendez E."/>
            <person name="Flores-Felix J.D."/>
            <person name="Ramirez-Bahena M.-H."/>
            <person name="Igual J.M."/>
            <person name="Garcia-Fraile P."/>
            <person name="Peix A."/>
            <person name="Velazquez E."/>
        </authorList>
    </citation>
    <scope>NUCLEOTIDE SEQUENCE [LARGE SCALE GENOMIC DNA]</scope>
    <source>
        <strain evidence="5 6">RZME27</strain>
    </source>
</reference>
<dbReference type="EMBL" id="WIXI01000051">
    <property type="protein sequence ID" value="MQY50149.1"/>
    <property type="molecule type" value="Genomic_DNA"/>
</dbReference>
<dbReference type="PANTHER" id="PTHR46796">
    <property type="entry name" value="HTH-TYPE TRANSCRIPTIONAL ACTIVATOR RHAS-RELATED"/>
    <property type="match status" value="1"/>
</dbReference>
<dbReference type="InterPro" id="IPR018062">
    <property type="entry name" value="HTH_AraC-typ_CS"/>
</dbReference>
<accession>A0A6A8AH98</accession>
<dbReference type="PRINTS" id="PR00032">
    <property type="entry name" value="HTHARAC"/>
</dbReference>
<dbReference type="Proteomes" id="UP000435138">
    <property type="component" value="Unassembled WGS sequence"/>
</dbReference>
<keyword evidence="6" id="KW-1185">Reference proteome</keyword>
<dbReference type="GO" id="GO:0003700">
    <property type="term" value="F:DNA-binding transcription factor activity"/>
    <property type="evidence" value="ECO:0007669"/>
    <property type="project" value="InterPro"/>
</dbReference>
<comment type="caution">
    <text evidence="5">The sequence shown here is derived from an EMBL/GenBank/DDBJ whole genome shotgun (WGS) entry which is preliminary data.</text>
</comment>
<dbReference type="SUPFAM" id="SSF46689">
    <property type="entry name" value="Homeodomain-like"/>
    <property type="match status" value="2"/>
</dbReference>
<evidence type="ECO:0000256" key="1">
    <source>
        <dbReference type="ARBA" id="ARBA00023015"/>
    </source>
</evidence>
<organism evidence="5 6">
    <name type="scientific">Endobacterium cereale</name>
    <dbReference type="NCBI Taxonomy" id="2663029"/>
    <lineage>
        <taxon>Bacteria</taxon>
        <taxon>Pseudomonadati</taxon>
        <taxon>Pseudomonadota</taxon>
        <taxon>Alphaproteobacteria</taxon>
        <taxon>Hyphomicrobiales</taxon>
        <taxon>Rhizobiaceae</taxon>
        <taxon>Endobacterium</taxon>
    </lineage>
</organism>
<evidence type="ECO:0000256" key="2">
    <source>
        <dbReference type="ARBA" id="ARBA00023125"/>
    </source>
</evidence>